<keyword evidence="2" id="KW-1185">Reference proteome</keyword>
<reference evidence="1 2" key="1">
    <citation type="submission" date="2020-09" db="EMBL/GenBank/DDBJ databases">
        <title>Bacillus nautilus sp. nov., Chryseoglobus crepusculi sp. nov, and Psychrobacter noctis sp. nov., isolated from deep-sea sponges from the equatorial Atlantic.</title>
        <authorList>
            <person name="Stennett H.L."/>
            <person name="Williams S.E."/>
        </authorList>
    </citation>
    <scope>NUCLEOTIDE SEQUENCE [LARGE SCALE GENOMIC DNA]</scope>
    <source>
        <strain evidence="1 2">28M-24</strain>
    </source>
</reference>
<accession>A0ABR8LWZ5</accession>
<evidence type="ECO:0000313" key="2">
    <source>
        <dbReference type="Proteomes" id="UP000627521"/>
    </source>
</evidence>
<name>A0ABR8LWZ5_9FLAO</name>
<dbReference type="EMBL" id="JACXXH010000010">
    <property type="protein sequence ID" value="MBD3864692.1"/>
    <property type="molecule type" value="Genomic_DNA"/>
</dbReference>
<protein>
    <submittedName>
        <fullName evidence="1">Uncharacterized protein</fullName>
    </submittedName>
</protein>
<dbReference type="Proteomes" id="UP000627521">
    <property type="component" value="Unassembled WGS sequence"/>
</dbReference>
<comment type="caution">
    <text evidence="1">The sequence shown here is derived from an EMBL/GenBank/DDBJ whole genome shotgun (WGS) entry which is preliminary data.</text>
</comment>
<dbReference type="RefSeq" id="WP_191101686.1">
    <property type="nucleotide sequence ID" value="NZ_JACXXH010000010.1"/>
</dbReference>
<sequence>MLERITKSIGHGDAWKIKSFNRLKIENNKIVEYLLTNKPDYGKAIFYNKCGLKIAEKKLDSNIVMDKFMFK</sequence>
<evidence type="ECO:0000313" key="1">
    <source>
        <dbReference type="EMBL" id="MBD3864692.1"/>
    </source>
</evidence>
<proteinExistence type="predicted"/>
<gene>
    <name evidence="1" type="ORF">IEG06_14655</name>
</gene>
<organism evidence="1 2">
    <name type="scientific">Olleya marilimosa</name>
    <dbReference type="NCBI Taxonomy" id="272164"/>
    <lineage>
        <taxon>Bacteria</taxon>
        <taxon>Pseudomonadati</taxon>
        <taxon>Bacteroidota</taxon>
        <taxon>Flavobacteriia</taxon>
        <taxon>Flavobacteriales</taxon>
        <taxon>Flavobacteriaceae</taxon>
    </lineage>
</organism>